<sequence>MLTIPGYTLRGAFRSTGTNRLFHAVNDADGTFLILKTPLSSGPDPQALERYRREFDILQRLRDVRGVSRALACEVLQERPVLLFEAVEGEPLSALVGRPFEVLRTLELALSLVSILAEVHRHGVIHKDIKPANIVVTPSGDLCLIDFGAATFQLVEHVEAAPATLIEGTLAYMSPEQTGRMNRAVDHRADFYSLGVTLYELLTGSRPFQGRDALEWFHAHMAQAPQPPLERVPDLPPVLSAIVLKLMAKVAEERYQSAEGLAADLARCREQLLRGEHEDFPLGEHDHPTHFQLPQRLYGRGSEAAALLQGFERVAQGGRPELFLVRGYSGIGKSAVVHELHRPVVRQRGFFLSGKFDQLQRDIPYATLAQAIRGLTQQLLASTDEELARWGTQLNEAWEGQGQVLVDVVPQLELVVGKQPSVGELPPAEARHRFQLVLRKFLGVFATPEHPLVLFLDDLQWADLASLQLLHHLLTHPETPPLLLIGAYRDNEVDASHVLTQTVDGLRAAGARMTELHLEPLTLEEVRRFVADALPGAGEEVLESLPVLALEKTGGNPFFLQQFLLTLYQDGLLVRLPKGPWRWDAAASRARGYSDNVVDFMAGKLRQLPLGTQHLLRLAACVGNSFSLELLRLISHMEESSEVSRGLEPALQEGMLMRTGPGEQFRFLHDRIQQAAQALIPEPQRKAVHLRIGRLLLERLPPETVQEQLFDIVSHLNAGMELLDDPAERLRLARLNAKAGRNAKATTAFRSAAAYLSTAYQLIPGDPWEAEPELTFRIQLDRATCEFMSGKAAEARRLVEELLPRARTRTDTAAVYRLKSSIHVAASEISAAIACLVECLTQMGIPMSASPSWDEVLAANAEVWALMGERSIESLIDLPRMTDPDIEAAMSVLGAMFAPAYFTNTNLLIVNLCRMVCLSIHHGLNGSAAQGYGWYGLVLGSVFKRYREGHAFGQLAAAIVERHALSTFRGKILYILGTLSDWTQPLANSLEFMRRGFHHALQASDLLIASYCCTHISAVRLMLGHHLEEVDQESVIRLAFVRKASFPDVQSVVHHIQRYVRQLRGGSTFGSLTGEDFDEATFEAGLTPARMSTMRFWYWSFKMQARFLAGAWAEALEAGNRAAELAWASFCQIQVLDFHLFHSLSLAACHAKMTPEQRSGAKQTLLQHHQQLAEWAANQPATFRAPERMIFAELARLEDREGEALRAYEEAHESARAHGFIQHVALACELAARFWYERKLKTLGDSYARQARDAWSRWGAHGKVQHLEAQWPHLASSPAASERVPEPDSTKIDALTVVKAQQAISGEIVLERVAATLLRAAIENAGAQRGALLLPHGDKLSVVAVVDPTPADSTAGADESRLPWSLIAYTRRTREHVLIGDASQPHPFSSDPWLERGRARSVLCLPLLRQEAFRGVLYLENGLATNAFTPSRLALLGHLASQAAISLENARLYAEVQRAETALRAANDELEKRVEARTHELKQAQARLVGAARAVGMAEVAANVLHNVGNVLTSAVVNLQSMTETVNTSRMGRLKQISTLIEEHQGALADFLTRDPRGQQLPAYFSALGDELLREQKTLQDSMGAMSKHLDHIRIIVQVQQSYSQGTLLTEECELSQLVDDALSIQLPSLQHHGVSVTQELVRLPRVRLDKHKVLQILVNLISNAKNAMDGLPEARRHLRVRLWARDDRACIQVVDTGMGFTPEIRERLFSQGFTTREGGHGLGLHSSALAAKLLGGRLTLESDGPGLGATATLELPLG</sequence>
<protein>
    <recommendedName>
        <fullName evidence="2">histidine kinase</fullName>
        <ecNumber evidence="2">2.7.13.3</ecNumber>
    </recommendedName>
</protein>
<dbReference type="Gene3D" id="3.40.50.300">
    <property type="entry name" value="P-loop containing nucleotide triphosphate hydrolases"/>
    <property type="match status" value="1"/>
</dbReference>
<dbReference type="PANTHER" id="PTHR43642:SF1">
    <property type="entry name" value="HYBRID SIGNAL TRANSDUCTION HISTIDINE KINASE G"/>
    <property type="match status" value="1"/>
</dbReference>
<dbReference type="PROSITE" id="PS50011">
    <property type="entry name" value="PROTEIN_KINASE_DOM"/>
    <property type="match status" value="1"/>
</dbReference>
<evidence type="ECO:0000259" key="5">
    <source>
        <dbReference type="PROSITE" id="PS50109"/>
    </source>
</evidence>
<dbReference type="Gene3D" id="3.30.450.40">
    <property type="match status" value="1"/>
</dbReference>
<gene>
    <name evidence="6" type="ORF">BON30_20710</name>
</gene>
<dbReference type="InterPro" id="IPR003018">
    <property type="entry name" value="GAF"/>
</dbReference>
<keyword evidence="6" id="KW-0418">Kinase</keyword>
<keyword evidence="3" id="KW-0175">Coiled coil</keyword>
<keyword evidence="7" id="KW-1185">Reference proteome</keyword>
<dbReference type="Gene3D" id="1.10.510.10">
    <property type="entry name" value="Transferase(Phosphotransferase) domain 1"/>
    <property type="match status" value="1"/>
</dbReference>
<dbReference type="SMART" id="SM00065">
    <property type="entry name" value="GAF"/>
    <property type="match status" value="1"/>
</dbReference>
<dbReference type="EC" id="2.7.13.3" evidence="2"/>
<reference evidence="7" key="1">
    <citation type="submission" date="2016-11" db="EMBL/GenBank/DDBJ databases">
        <authorList>
            <person name="Shukria A."/>
            <person name="Stevens D.C."/>
        </authorList>
    </citation>
    <scope>NUCLEOTIDE SEQUENCE [LARGE SCALE GENOMIC DNA]</scope>
    <source>
        <strain evidence="7">Cbfe23</strain>
    </source>
</reference>
<dbReference type="Pfam" id="PF13191">
    <property type="entry name" value="AAA_16"/>
    <property type="match status" value="1"/>
</dbReference>
<evidence type="ECO:0000313" key="7">
    <source>
        <dbReference type="Proteomes" id="UP000182229"/>
    </source>
</evidence>
<evidence type="ECO:0000259" key="4">
    <source>
        <dbReference type="PROSITE" id="PS50011"/>
    </source>
</evidence>
<dbReference type="InterPro" id="IPR000719">
    <property type="entry name" value="Prot_kinase_dom"/>
</dbReference>
<dbReference type="Pfam" id="PF00069">
    <property type="entry name" value="Pkinase"/>
    <property type="match status" value="1"/>
</dbReference>
<dbReference type="CDD" id="cd14014">
    <property type="entry name" value="STKc_PknB_like"/>
    <property type="match status" value="1"/>
</dbReference>
<dbReference type="SUPFAM" id="SSF55874">
    <property type="entry name" value="ATPase domain of HSP90 chaperone/DNA topoisomerase II/histidine kinase"/>
    <property type="match status" value="1"/>
</dbReference>
<dbReference type="GO" id="GO:0004673">
    <property type="term" value="F:protein histidine kinase activity"/>
    <property type="evidence" value="ECO:0007669"/>
    <property type="project" value="UniProtKB-EC"/>
</dbReference>
<accession>A0A1L9B8S5</accession>
<dbReference type="InterPro" id="IPR027417">
    <property type="entry name" value="P-loop_NTPase"/>
</dbReference>
<dbReference type="InterPro" id="IPR036890">
    <property type="entry name" value="HATPase_C_sf"/>
</dbReference>
<evidence type="ECO:0000313" key="6">
    <source>
        <dbReference type="EMBL" id="OJH38657.1"/>
    </source>
</evidence>
<dbReference type="InterPro" id="IPR004358">
    <property type="entry name" value="Sig_transdc_His_kin-like_C"/>
</dbReference>
<dbReference type="PRINTS" id="PR00344">
    <property type="entry name" value="BCTRLSENSOR"/>
</dbReference>
<dbReference type="OrthoDB" id="212517at2"/>
<dbReference type="Pfam" id="PF02518">
    <property type="entry name" value="HATPase_c"/>
    <property type="match status" value="1"/>
</dbReference>
<dbReference type="PANTHER" id="PTHR43642">
    <property type="entry name" value="HYBRID SIGNAL TRANSDUCTION HISTIDINE KINASE G"/>
    <property type="match status" value="1"/>
</dbReference>
<keyword evidence="6" id="KW-0808">Transferase</keyword>
<dbReference type="SMART" id="SM00220">
    <property type="entry name" value="S_TKc"/>
    <property type="match status" value="1"/>
</dbReference>
<evidence type="ECO:0000256" key="1">
    <source>
        <dbReference type="ARBA" id="ARBA00000085"/>
    </source>
</evidence>
<dbReference type="InterPro" id="IPR003594">
    <property type="entry name" value="HATPase_dom"/>
</dbReference>
<dbReference type="SUPFAM" id="SSF52540">
    <property type="entry name" value="P-loop containing nucleoside triphosphate hydrolases"/>
    <property type="match status" value="1"/>
</dbReference>
<dbReference type="EMBL" id="MPIN01000005">
    <property type="protein sequence ID" value="OJH38657.1"/>
    <property type="molecule type" value="Genomic_DNA"/>
</dbReference>
<dbReference type="SUPFAM" id="SSF55781">
    <property type="entry name" value="GAF domain-like"/>
    <property type="match status" value="1"/>
</dbReference>
<evidence type="ECO:0000256" key="2">
    <source>
        <dbReference type="ARBA" id="ARBA00012438"/>
    </source>
</evidence>
<dbReference type="SUPFAM" id="SSF56112">
    <property type="entry name" value="Protein kinase-like (PK-like)"/>
    <property type="match status" value="1"/>
</dbReference>
<feature type="domain" description="Histidine kinase" evidence="5">
    <location>
        <begin position="1586"/>
        <end position="1759"/>
    </location>
</feature>
<dbReference type="Proteomes" id="UP000182229">
    <property type="component" value="Unassembled WGS sequence"/>
</dbReference>
<dbReference type="InterPro" id="IPR029016">
    <property type="entry name" value="GAF-like_dom_sf"/>
</dbReference>
<dbReference type="SMART" id="SM00387">
    <property type="entry name" value="HATPase_c"/>
    <property type="match status" value="1"/>
</dbReference>
<comment type="catalytic activity">
    <reaction evidence="1">
        <text>ATP + protein L-histidine = ADP + protein N-phospho-L-histidine.</text>
        <dbReference type="EC" id="2.7.13.3"/>
    </reaction>
</comment>
<feature type="domain" description="Protein kinase" evidence="4">
    <location>
        <begin position="7"/>
        <end position="280"/>
    </location>
</feature>
<dbReference type="InterPro" id="IPR005467">
    <property type="entry name" value="His_kinase_dom"/>
</dbReference>
<comment type="caution">
    <text evidence="6">The sequence shown here is derived from an EMBL/GenBank/DDBJ whole genome shotgun (WGS) entry which is preliminary data.</text>
</comment>
<dbReference type="GO" id="GO:0005524">
    <property type="term" value="F:ATP binding"/>
    <property type="evidence" value="ECO:0007669"/>
    <property type="project" value="InterPro"/>
</dbReference>
<dbReference type="STRING" id="83449.BON30_20710"/>
<name>A0A1L9B8S5_9BACT</name>
<reference evidence="6 7" key="2">
    <citation type="submission" date="2016-12" db="EMBL/GenBank/DDBJ databases">
        <title>Draft Genome Sequence of Cystobacter ferrugineus Strain Cbfe23.</title>
        <authorList>
            <person name="Akbar S."/>
            <person name="Dowd S.E."/>
            <person name="Stevens D.C."/>
        </authorList>
    </citation>
    <scope>NUCLEOTIDE SEQUENCE [LARGE SCALE GENOMIC DNA]</scope>
    <source>
        <strain evidence="6 7">Cbfe23</strain>
    </source>
</reference>
<evidence type="ECO:0000256" key="3">
    <source>
        <dbReference type="SAM" id="Coils"/>
    </source>
</evidence>
<dbReference type="RefSeq" id="WP_071900105.1">
    <property type="nucleotide sequence ID" value="NZ_MPIN01000005.1"/>
</dbReference>
<dbReference type="PROSITE" id="PS50109">
    <property type="entry name" value="HIS_KIN"/>
    <property type="match status" value="1"/>
</dbReference>
<dbReference type="InterPro" id="IPR041664">
    <property type="entry name" value="AAA_16"/>
</dbReference>
<dbReference type="InterPro" id="IPR008271">
    <property type="entry name" value="Ser/Thr_kinase_AS"/>
</dbReference>
<dbReference type="InterPro" id="IPR011009">
    <property type="entry name" value="Kinase-like_dom_sf"/>
</dbReference>
<dbReference type="InterPro" id="IPR053159">
    <property type="entry name" value="Hybrid_Histidine_Kinase"/>
</dbReference>
<feature type="coiled-coil region" evidence="3">
    <location>
        <begin position="1449"/>
        <end position="1487"/>
    </location>
</feature>
<dbReference type="Pfam" id="PF01590">
    <property type="entry name" value="GAF"/>
    <property type="match status" value="1"/>
</dbReference>
<organism evidence="6 7">
    <name type="scientific">Cystobacter ferrugineus</name>
    <dbReference type="NCBI Taxonomy" id="83449"/>
    <lineage>
        <taxon>Bacteria</taxon>
        <taxon>Pseudomonadati</taxon>
        <taxon>Myxococcota</taxon>
        <taxon>Myxococcia</taxon>
        <taxon>Myxococcales</taxon>
        <taxon>Cystobacterineae</taxon>
        <taxon>Archangiaceae</taxon>
        <taxon>Cystobacter</taxon>
    </lineage>
</organism>
<dbReference type="Gene3D" id="3.30.565.10">
    <property type="entry name" value="Histidine kinase-like ATPase, C-terminal domain"/>
    <property type="match status" value="1"/>
</dbReference>
<proteinExistence type="predicted"/>
<dbReference type="PROSITE" id="PS00108">
    <property type="entry name" value="PROTEIN_KINASE_ST"/>
    <property type="match status" value="1"/>
</dbReference>